<evidence type="ECO:0000313" key="2">
    <source>
        <dbReference type="Proteomes" id="UP001234297"/>
    </source>
</evidence>
<evidence type="ECO:0000313" key="1">
    <source>
        <dbReference type="EMBL" id="KAJ8634233.1"/>
    </source>
</evidence>
<gene>
    <name evidence="1" type="ORF">MRB53_027569</name>
</gene>
<keyword evidence="2" id="KW-1185">Reference proteome</keyword>
<reference evidence="1 2" key="1">
    <citation type="journal article" date="2022" name="Hortic Res">
        <title>A haplotype resolved chromosomal level avocado genome allows analysis of novel avocado genes.</title>
        <authorList>
            <person name="Nath O."/>
            <person name="Fletcher S.J."/>
            <person name="Hayward A."/>
            <person name="Shaw L.M."/>
            <person name="Masouleh A.K."/>
            <person name="Furtado A."/>
            <person name="Henry R.J."/>
            <person name="Mitter N."/>
        </authorList>
    </citation>
    <scope>NUCLEOTIDE SEQUENCE [LARGE SCALE GENOMIC DNA]</scope>
    <source>
        <strain evidence="2">cv. Hass</strain>
    </source>
</reference>
<organism evidence="1 2">
    <name type="scientific">Persea americana</name>
    <name type="common">Avocado</name>
    <dbReference type="NCBI Taxonomy" id="3435"/>
    <lineage>
        <taxon>Eukaryota</taxon>
        <taxon>Viridiplantae</taxon>
        <taxon>Streptophyta</taxon>
        <taxon>Embryophyta</taxon>
        <taxon>Tracheophyta</taxon>
        <taxon>Spermatophyta</taxon>
        <taxon>Magnoliopsida</taxon>
        <taxon>Magnoliidae</taxon>
        <taxon>Laurales</taxon>
        <taxon>Lauraceae</taxon>
        <taxon>Persea</taxon>
    </lineage>
</organism>
<accession>A0ACC2LM01</accession>
<dbReference type="Proteomes" id="UP001234297">
    <property type="component" value="Chromosome 8"/>
</dbReference>
<name>A0ACC2LM01_PERAE</name>
<protein>
    <submittedName>
        <fullName evidence="1">Uncharacterized protein</fullName>
    </submittedName>
</protein>
<proteinExistence type="predicted"/>
<sequence length="76" mass="8207">MIEVTLTLGLGSFLRLVYQFKNGKSNQDVLSHDLWSVLGILLQNDRVLKAGAAGPLTDPVHAGHWAPITSSYTCNG</sequence>
<comment type="caution">
    <text evidence="1">The sequence shown here is derived from an EMBL/GenBank/DDBJ whole genome shotgun (WGS) entry which is preliminary data.</text>
</comment>
<dbReference type="EMBL" id="CM056816">
    <property type="protein sequence ID" value="KAJ8634233.1"/>
    <property type="molecule type" value="Genomic_DNA"/>
</dbReference>